<evidence type="ECO:0000256" key="2">
    <source>
        <dbReference type="ARBA" id="ARBA00022598"/>
    </source>
</evidence>
<dbReference type="PROSITE" id="PS50160">
    <property type="entry name" value="DNA_LIGASE_A3"/>
    <property type="match status" value="1"/>
</dbReference>
<proteinExistence type="predicted"/>
<dbReference type="GO" id="GO:0006310">
    <property type="term" value="P:DNA recombination"/>
    <property type="evidence" value="ECO:0007669"/>
    <property type="project" value="InterPro"/>
</dbReference>
<dbReference type="Gene3D" id="3.30.470.30">
    <property type="entry name" value="DNA ligase/mRNA capping enzyme"/>
    <property type="match status" value="1"/>
</dbReference>
<dbReference type="EMBL" id="MN740292">
    <property type="protein sequence ID" value="QHT98340.1"/>
    <property type="molecule type" value="Genomic_DNA"/>
</dbReference>
<reference evidence="7" key="1">
    <citation type="journal article" date="2020" name="Nature">
        <title>Giant virus diversity and host interactions through global metagenomics.</title>
        <authorList>
            <person name="Schulz F."/>
            <person name="Roux S."/>
            <person name="Paez-Espino D."/>
            <person name="Jungbluth S."/>
            <person name="Walsh D.A."/>
            <person name="Denef V.J."/>
            <person name="McMahon K.D."/>
            <person name="Konstantinidis K.T."/>
            <person name="Eloe-Fadrosh E.A."/>
            <person name="Kyrpides N.C."/>
            <person name="Woyke T."/>
        </authorList>
    </citation>
    <scope>NUCLEOTIDE SEQUENCE</scope>
    <source>
        <strain evidence="7">GVMAG-M-3300025652-16</strain>
    </source>
</reference>
<evidence type="ECO:0000259" key="6">
    <source>
        <dbReference type="PROSITE" id="PS50160"/>
    </source>
</evidence>
<name>A0A6C0J0L0_9ZZZZ</name>
<dbReference type="InterPro" id="IPR029319">
    <property type="entry name" value="DNA_ligase_OB"/>
</dbReference>
<keyword evidence="4" id="KW-0227">DNA damage</keyword>
<feature type="domain" description="ATP-dependent DNA ligase family profile" evidence="6">
    <location>
        <begin position="153"/>
        <end position="273"/>
    </location>
</feature>
<evidence type="ECO:0000256" key="4">
    <source>
        <dbReference type="ARBA" id="ARBA00022763"/>
    </source>
</evidence>
<keyword evidence="5" id="KW-0234">DNA repair</keyword>
<dbReference type="InterPro" id="IPR012340">
    <property type="entry name" value="NA-bd_OB-fold"/>
</dbReference>
<organism evidence="7">
    <name type="scientific">viral metagenome</name>
    <dbReference type="NCBI Taxonomy" id="1070528"/>
    <lineage>
        <taxon>unclassified sequences</taxon>
        <taxon>metagenomes</taxon>
        <taxon>organismal metagenomes</taxon>
    </lineage>
</organism>
<sequence length="335" mass="38866">MERLIKQDKHNRDRYIDIKVEDLKDGTADIVKISGIVGSDKFSESRTNVKTGYEKALKRAQTMWNNEHTKCNQVLPMLANKWEDRQKYISEPFYVQPKLDGVRLLVSKDGGISRTGKIIPGTEILGKGLESGQYVDGEAFDPNLNFEELTSTFKTDPLKLKFHVFDFFDLKAEALARDKMTFEQRWEYVKDSIYNPHYEFVKTTLVKSKKDLPNVHKKHVEEGHEGTMIRDRFSVYEVGQRSNYLLKHKDFQTEEYEITGAKTGHGRDADAVVWVCKTQDGQQFNVRPEGTIIQREEDYKNHKKYIGKMLTVRFQNLTAIGVPRFPVGVVIRDYE</sequence>
<dbReference type="AlphaFoldDB" id="A0A6C0J0L0"/>
<dbReference type="PANTHER" id="PTHR47810">
    <property type="entry name" value="DNA LIGASE"/>
    <property type="match status" value="1"/>
</dbReference>
<dbReference type="SUPFAM" id="SSF50249">
    <property type="entry name" value="Nucleic acid-binding proteins"/>
    <property type="match status" value="1"/>
</dbReference>
<comment type="cofactor">
    <cofactor evidence="1">
        <name>a divalent metal cation</name>
        <dbReference type="ChEBI" id="CHEBI:60240"/>
    </cofactor>
</comment>
<dbReference type="Pfam" id="PF14743">
    <property type="entry name" value="DNA_ligase_OB_2"/>
    <property type="match status" value="1"/>
</dbReference>
<keyword evidence="2" id="KW-0436">Ligase</keyword>
<dbReference type="GO" id="GO:0006281">
    <property type="term" value="P:DNA repair"/>
    <property type="evidence" value="ECO:0007669"/>
    <property type="project" value="UniProtKB-KW"/>
</dbReference>
<dbReference type="GO" id="GO:0005524">
    <property type="term" value="F:ATP binding"/>
    <property type="evidence" value="ECO:0007669"/>
    <property type="project" value="InterPro"/>
</dbReference>
<dbReference type="GO" id="GO:0003910">
    <property type="term" value="F:DNA ligase (ATP) activity"/>
    <property type="evidence" value="ECO:0007669"/>
    <property type="project" value="InterPro"/>
</dbReference>
<accession>A0A6C0J0L0</accession>
<dbReference type="PANTHER" id="PTHR47810:SF1">
    <property type="entry name" value="DNA LIGASE B"/>
    <property type="match status" value="1"/>
</dbReference>
<dbReference type="InterPro" id="IPR050326">
    <property type="entry name" value="NAD_dep_DNA_ligaseB"/>
</dbReference>
<dbReference type="GO" id="GO:0006260">
    <property type="term" value="P:DNA replication"/>
    <property type="evidence" value="ECO:0007669"/>
    <property type="project" value="UniProtKB-KW"/>
</dbReference>
<evidence type="ECO:0000256" key="3">
    <source>
        <dbReference type="ARBA" id="ARBA00022705"/>
    </source>
</evidence>
<evidence type="ECO:0000256" key="5">
    <source>
        <dbReference type="ARBA" id="ARBA00023204"/>
    </source>
</evidence>
<dbReference type="InterPro" id="IPR012310">
    <property type="entry name" value="DNA_ligase_ATP-dep_cent"/>
</dbReference>
<evidence type="ECO:0000313" key="7">
    <source>
        <dbReference type="EMBL" id="QHT98340.1"/>
    </source>
</evidence>
<protein>
    <recommendedName>
        <fullName evidence="6">ATP-dependent DNA ligase family profile domain-containing protein</fullName>
    </recommendedName>
</protein>
<dbReference type="Gene3D" id="3.30.1490.70">
    <property type="match status" value="1"/>
</dbReference>
<dbReference type="Pfam" id="PF01068">
    <property type="entry name" value="DNA_ligase_A_M"/>
    <property type="match status" value="1"/>
</dbReference>
<dbReference type="SUPFAM" id="SSF56091">
    <property type="entry name" value="DNA ligase/mRNA capping enzyme, catalytic domain"/>
    <property type="match status" value="1"/>
</dbReference>
<keyword evidence="3" id="KW-0235">DNA replication</keyword>
<evidence type="ECO:0000256" key="1">
    <source>
        <dbReference type="ARBA" id="ARBA00001968"/>
    </source>
</evidence>